<dbReference type="GO" id="GO:0009094">
    <property type="term" value="P:L-phenylalanine biosynthetic process"/>
    <property type="evidence" value="ECO:0007669"/>
    <property type="project" value="UniProtKB-KW"/>
</dbReference>
<reference evidence="8 9" key="1">
    <citation type="journal article" date="2019" name="Sci. Rep.">
        <title>Comparative genomics of chytrid fungi reveal insights into the obligate biotrophic and pathogenic lifestyle of Synchytrium endobioticum.</title>
        <authorList>
            <person name="van de Vossenberg B.T.L.H."/>
            <person name="Warris S."/>
            <person name="Nguyen H.D.T."/>
            <person name="van Gent-Pelzer M.P.E."/>
            <person name="Joly D.L."/>
            <person name="van de Geest H.C."/>
            <person name="Bonants P.J.M."/>
            <person name="Smith D.S."/>
            <person name="Levesque C.A."/>
            <person name="van der Lee T.A.J."/>
        </authorList>
    </citation>
    <scope>NUCLEOTIDE SEQUENCE [LARGE SCALE GENOMIC DNA]</scope>
    <source>
        <strain evidence="8 9">CBS 809.83</strain>
    </source>
</reference>
<dbReference type="PANTHER" id="PTHR21145">
    <property type="entry name" value="CHORISMATE MUTASE"/>
    <property type="match status" value="1"/>
</dbReference>
<dbReference type="EC" id="5.4.99.5" evidence="2 7"/>
<evidence type="ECO:0000256" key="2">
    <source>
        <dbReference type="ARBA" id="ARBA00012404"/>
    </source>
</evidence>
<dbReference type="GO" id="GO:0046417">
    <property type="term" value="P:chorismate metabolic process"/>
    <property type="evidence" value="ECO:0007669"/>
    <property type="project" value="InterPro"/>
</dbReference>
<dbReference type="NCBIfam" id="TIGR01802">
    <property type="entry name" value="CM_pl-yst"/>
    <property type="match status" value="1"/>
</dbReference>
<dbReference type="PIRSF" id="PIRSF017318">
    <property type="entry name" value="Chor_mut_AroQ_eu"/>
    <property type="match status" value="1"/>
</dbReference>
<evidence type="ECO:0000256" key="1">
    <source>
        <dbReference type="ARBA" id="ARBA00004496"/>
    </source>
</evidence>
<dbReference type="STRING" id="109895.A0A507ECF4"/>
<evidence type="ECO:0000256" key="5">
    <source>
        <dbReference type="ARBA" id="ARBA00023235"/>
    </source>
</evidence>
<keyword evidence="9" id="KW-1185">Reference proteome</keyword>
<dbReference type="Gene3D" id="1.10.590.10">
    <property type="entry name" value="Chorismate mutase, AroQ class superfamily, eukaryotic"/>
    <property type="match status" value="1"/>
</dbReference>
<organism evidence="8 9">
    <name type="scientific">Powellomyces hirtus</name>
    <dbReference type="NCBI Taxonomy" id="109895"/>
    <lineage>
        <taxon>Eukaryota</taxon>
        <taxon>Fungi</taxon>
        <taxon>Fungi incertae sedis</taxon>
        <taxon>Chytridiomycota</taxon>
        <taxon>Chytridiomycota incertae sedis</taxon>
        <taxon>Chytridiomycetes</taxon>
        <taxon>Spizellomycetales</taxon>
        <taxon>Powellomycetaceae</taxon>
        <taxon>Powellomyces</taxon>
    </lineage>
</organism>
<dbReference type="EMBL" id="QEAQ01000007">
    <property type="protein sequence ID" value="TPX61441.1"/>
    <property type="molecule type" value="Genomic_DNA"/>
</dbReference>
<sequence>MDFLKTTLSLDTIRRELVRLEDSIIFALIERAQFAQNSNVYSKEYFQGNGTGFEGSFLEYFLHEIECVHAKVRRYTSPDEYPFTQNLPSPILPALQFPPLLVSNSINVNPQLMDIYLHNIVPIICQKGDDSNYGSAATKDVDALQCLSRRIHYGKFVAEAKFNDPKEHDLYVSLIKAQDRDGIMELLTNRAVEERLLLRLRRKALVYGQEIEADDKAPASSSHLRIELDVVANMYEKFVIPLTKEVEVEYLLRRLDHVPLGPK</sequence>
<dbReference type="PANTHER" id="PTHR21145:SF12">
    <property type="entry name" value="CHORISMATE MUTASE"/>
    <property type="match status" value="1"/>
</dbReference>
<keyword evidence="5 7" id="KW-0413">Isomerase</keyword>
<dbReference type="SUPFAM" id="SSF48600">
    <property type="entry name" value="Chorismate mutase II"/>
    <property type="match status" value="1"/>
</dbReference>
<accession>A0A507ECF4</accession>
<dbReference type="AlphaFoldDB" id="A0A507ECF4"/>
<evidence type="ECO:0000256" key="6">
    <source>
        <dbReference type="ARBA" id="ARBA00023979"/>
    </source>
</evidence>
<dbReference type="InterPro" id="IPR037039">
    <property type="entry name" value="CM_AroQ_sf_eucaryotic"/>
</dbReference>
<keyword evidence="3" id="KW-0963">Cytoplasm</keyword>
<dbReference type="PROSITE" id="PS51169">
    <property type="entry name" value="CHORISMATE_MUT_3"/>
    <property type="match status" value="1"/>
</dbReference>
<evidence type="ECO:0000313" key="8">
    <source>
        <dbReference type="EMBL" id="TPX61441.1"/>
    </source>
</evidence>
<evidence type="ECO:0000256" key="3">
    <source>
        <dbReference type="ARBA" id="ARBA00022490"/>
    </source>
</evidence>
<dbReference type="UniPathway" id="UPA00120">
    <property type="reaction ID" value="UER00203"/>
</dbReference>
<comment type="subcellular location">
    <subcellularLocation>
        <location evidence="1">Cytoplasm</location>
    </subcellularLocation>
</comment>
<dbReference type="InterPro" id="IPR036263">
    <property type="entry name" value="Chorismate_II_sf"/>
</dbReference>
<evidence type="ECO:0000313" key="9">
    <source>
        <dbReference type="Proteomes" id="UP000318582"/>
    </source>
</evidence>
<comment type="catalytic activity">
    <reaction evidence="6">
        <text>chorismate = prephenate</text>
        <dbReference type="Rhea" id="RHEA:13897"/>
        <dbReference type="ChEBI" id="CHEBI:29748"/>
        <dbReference type="ChEBI" id="CHEBI:29934"/>
        <dbReference type="EC" id="5.4.99.5"/>
    </reaction>
    <physiologicalReaction direction="left-to-right" evidence="6">
        <dbReference type="Rhea" id="RHEA:13898"/>
    </physiologicalReaction>
</comment>
<evidence type="ECO:0000256" key="4">
    <source>
        <dbReference type="ARBA" id="ARBA00023222"/>
    </source>
</evidence>
<dbReference type="InterPro" id="IPR008238">
    <property type="entry name" value="Chorismate_mutase_AroQ_euk"/>
</dbReference>
<dbReference type="Proteomes" id="UP000318582">
    <property type="component" value="Unassembled WGS sequence"/>
</dbReference>
<name>A0A507ECF4_9FUNG</name>
<comment type="caution">
    <text evidence="8">The sequence shown here is derived from an EMBL/GenBank/DDBJ whole genome shotgun (WGS) entry which is preliminary data.</text>
</comment>
<gene>
    <name evidence="8" type="primary">ARO7</name>
    <name evidence="8" type="ORF">PhCBS80983_g01080</name>
</gene>
<keyword evidence="7" id="KW-0057">Aromatic amino acid biosynthesis</keyword>
<proteinExistence type="predicted"/>
<protein>
    <recommendedName>
        <fullName evidence="2 7">Chorismate mutase</fullName>
        <ecNumber evidence="2 7">5.4.99.5</ecNumber>
    </recommendedName>
</protein>
<keyword evidence="4" id="KW-0584">Phenylalanine biosynthesis</keyword>
<keyword evidence="7" id="KW-0028">Amino-acid biosynthesis</keyword>
<dbReference type="GO" id="GO:0004106">
    <property type="term" value="F:chorismate mutase activity"/>
    <property type="evidence" value="ECO:0007669"/>
    <property type="project" value="UniProtKB-UniRule"/>
</dbReference>
<dbReference type="GO" id="GO:0005737">
    <property type="term" value="C:cytoplasm"/>
    <property type="evidence" value="ECO:0007669"/>
    <property type="project" value="UniProtKB-SubCell"/>
</dbReference>
<evidence type="ECO:0000256" key="7">
    <source>
        <dbReference type="PIRNR" id="PIRNR017318"/>
    </source>
</evidence>